<keyword evidence="3" id="KW-0732">Signal</keyword>
<keyword evidence="4 6" id="KW-0378">Hydrolase</keyword>
<keyword evidence="10" id="KW-1185">Reference proteome</keyword>
<accession>A0A4R7EPB7</accession>
<comment type="caution">
    <text evidence="9">The sequence shown here is derived from an EMBL/GenBank/DDBJ whole genome shotgun (WGS) entry which is preliminary data.</text>
</comment>
<dbReference type="SUPFAM" id="SSF52743">
    <property type="entry name" value="Subtilisin-like"/>
    <property type="match status" value="1"/>
</dbReference>
<dbReference type="NCBIfam" id="TIGR04183">
    <property type="entry name" value="Por_Secre_tail"/>
    <property type="match status" value="1"/>
</dbReference>
<dbReference type="PROSITE" id="PS51892">
    <property type="entry name" value="SUBTILASE"/>
    <property type="match status" value="1"/>
</dbReference>
<dbReference type="Gene3D" id="3.40.50.200">
    <property type="entry name" value="Peptidase S8/S53 domain"/>
    <property type="match status" value="1"/>
</dbReference>
<dbReference type="CDD" id="cd04842">
    <property type="entry name" value="Peptidases_S8_Kp43_protease"/>
    <property type="match status" value="1"/>
</dbReference>
<feature type="domain" description="Secretion system C-terminal sorting" evidence="8">
    <location>
        <begin position="595"/>
        <end position="668"/>
    </location>
</feature>
<dbReference type="AlphaFoldDB" id="A0A4R7EPB7"/>
<dbReference type="PANTHER" id="PTHR43399">
    <property type="entry name" value="SUBTILISIN-RELATED"/>
    <property type="match status" value="1"/>
</dbReference>
<dbReference type="InterPro" id="IPR026444">
    <property type="entry name" value="Secre_tail"/>
</dbReference>
<sequence length="670" mass="74486">MRQKELFYIFTFALFIGTVAQAQDKAVRNALISKYDKSASGQLFDKIKTETKIDRQKVLEYSKLYGVELKKASKGGRLLELKQIDDFGTPIYYTTFNEGARITSQVDALQEKKELGVELFGQNMIVAIIDGQTAFLNHQEFLGEVGSKIRVFDPMPSLEKMDDKELEGFQNSKLHATHVAGTVGALGINSKARGVASQANIWSYNWDDDILKLTEIGNQGILVSNHSYGISAIDNNKTPLLPEYYFGAYTKDAQNFDEVAFVFPFLQPVVAAGNDRQDYGIINPQKSGNDLLLGAANAKNAIVVGAVKEVVKYEGVNSVVMSDFSSFGPTNDFRIKPDIVAKGVDVFSSIYMNPQPLNSSSVNNYYGVLSGTSMATPVVSGIILLWQQWAIENKKMPYKASTIKAIAIHTADKAGNVKGPDHKFGWGLINAKNGVVLMKSTENKNAFIEENTLLEGEVFVQKIEINEEKEKVMFTLAWTDPAGDYSVNNFEEEVGAHNLINDLDIKVIKDGTEYLPWKLNKDFLNPYPLKGNNDSDNVEKIEIENAGKGVYIVEISHKHNLKYKHQDFSLIISDQKFGGISILNKNEVIKNQIEIWPNPVSEYINVQIPSEYALKDLTVAIFDINGKLVKKNNKIKTTTVIILTIDLDSGIYIVKINGGGLDATRKIIKK</sequence>
<evidence type="ECO:0000256" key="1">
    <source>
        <dbReference type="ARBA" id="ARBA00011073"/>
    </source>
</evidence>
<evidence type="ECO:0000256" key="4">
    <source>
        <dbReference type="ARBA" id="ARBA00022801"/>
    </source>
</evidence>
<dbReference type="GO" id="GO:0004252">
    <property type="term" value="F:serine-type endopeptidase activity"/>
    <property type="evidence" value="ECO:0007669"/>
    <property type="project" value="UniProtKB-UniRule"/>
</dbReference>
<dbReference type="Pfam" id="PF00082">
    <property type="entry name" value="Peptidase_S8"/>
    <property type="match status" value="1"/>
</dbReference>
<evidence type="ECO:0000259" key="8">
    <source>
        <dbReference type="Pfam" id="PF18962"/>
    </source>
</evidence>
<feature type="domain" description="Peptidase S8/S53" evidence="7">
    <location>
        <begin position="163"/>
        <end position="427"/>
    </location>
</feature>
<dbReference type="SUPFAM" id="SSF49785">
    <property type="entry name" value="Galactose-binding domain-like"/>
    <property type="match status" value="1"/>
</dbReference>
<feature type="active site" description="Charge relay system" evidence="6">
    <location>
        <position position="130"/>
    </location>
</feature>
<dbReference type="InterPro" id="IPR000209">
    <property type="entry name" value="Peptidase_S8/S53_dom"/>
</dbReference>
<evidence type="ECO:0000259" key="7">
    <source>
        <dbReference type="Pfam" id="PF00082"/>
    </source>
</evidence>
<evidence type="ECO:0000313" key="9">
    <source>
        <dbReference type="EMBL" id="TDS51592.1"/>
    </source>
</evidence>
<dbReference type="RefSeq" id="WP_133713643.1">
    <property type="nucleotide sequence ID" value="NZ_SOAG01000036.1"/>
</dbReference>
<evidence type="ECO:0000256" key="3">
    <source>
        <dbReference type="ARBA" id="ARBA00022729"/>
    </source>
</evidence>
<dbReference type="InterPro" id="IPR015500">
    <property type="entry name" value="Peptidase_S8_subtilisin-rel"/>
</dbReference>
<dbReference type="PROSITE" id="PS00138">
    <property type="entry name" value="SUBTILASE_SER"/>
    <property type="match status" value="1"/>
</dbReference>
<dbReference type="Pfam" id="PF18962">
    <property type="entry name" value="Por_Secre_tail"/>
    <property type="match status" value="1"/>
</dbReference>
<dbReference type="PANTHER" id="PTHR43399:SF4">
    <property type="entry name" value="CELL WALL-ASSOCIATED PROTEASE"/>
    <property type="match status" value="1"/>
</dbReference>
<dbReference type="InterPro" id="IPR034058">
    <property type="entry name" value="TagA/B/C/D_pept_dom"/>
</dbReference>
<keyword evidence="5 6" id="KW-0720">Serine protease</keyword>
<name>A0A4R7EPB7_9FLAO</name>
<dbReference type="EMBL" id="SOAG01000036">
    <property type="protein sequence ID" value="TDS51592.1"/>
    <property type="molecule type" value="Genomic_DNA"/>
</dbReference>
<gene>
    <name evidence="9" type="ORF">C8P70_1361</name>
</gene>
<evidence type="ECO:0000256" key="5">
    <source>
        <dbReference type="ARBA" id="ARBA00022825"/>
    </source>
</evidence>
<evidence type="ECO:0000313" key="10">
    <source>
        <dbReference type="Proteomes" id="UP000295215"/>
    </source>
</evidence>
<feature type="active site" description="Charge relay system" evidence="6">
    <location>
        <position position="175"/>
    </location>
</feature>
<dbReference type="InterPro" id="IPR036852">
    <property type="entry name" value="Peptidase_S8/S53_dom_sf"/>
</dbReference>
<keyword evidence="2 6" id="KW-0645">Protease</keyword>
<evidence type="ECO:0000256" key="2">
    <source>
        <dbReference type="ARBA" id="ARBA00022670"/>
    </source>
</evidence>
<comment type="similarity">
    <text evidence="1 6">Belongs to the peptidase S8 family.</text>
</comment>
<protein>
    <submittedName>
        <fullName evidence="9">Putative secreted protein (Por secretion system target)</fullName>
    </submittedName>
</protein>
<dbReference type="InterPro" id="IPR051048">
    <property type="entry name" value="Peptidase_S8/S53_subtilisin"/>
</dbReference>
<organism evidence="9 10">
    <name type="scientific">Myroides indicus</name>
    <dbReference type="NCBI Taxonomy" id="1323422"/>
    <lineage>
        <taxon>Bacteria</taxon>
        <taxon>Pseudomonadati</taxon>
        <taxon>Bacteroidota</taxon>
        <taxon>Flavobacteriia</taxon>
        <taxon>Flavobacteriales</taxon>
        <taxon>Flavobacteriaceae</taxon>
        <taxon>Myroides</taxon>
    </lineage>
</organism>
<dbReference type="Proteomes" id="UP000295215">
    <property type="component" value="Unassembled WGS sequence"/>
</dbReference>
<proteinExistence type="inferred from homology"/>
<dbReference type="InterPro" id="IPR008979">
    <property type="entry name" value="Galactose-bd-like_sf"/>
</dbReference>
<reference evidence="9 10" key="1">
    <citation type="submission" date="2019-03" db="EMBL/GenBank/DDBJ databases">
        <title>Genomic Encyclopedia of Archaeal and Bacterial Type Strains, Phase II (KMG-II): from individual species to whole genera.</title>
        <authorList>
            <person name="Goeker M."/>
        </authorList>
    </citation>
    <scope>NUCLEOTIDE SEQUENCE [LARGE SCALE GENOMIC DNA]</scope>
    <source>
        <strain evidence="9 10">DSM 28213</strain>
    </source>
</reference>
<feature type="active site" description="Charge relay system" evidence="6">
    <location>
        <position position="373"/>
    </location>
</feature>
<dbReference type="Gene3D" id="2.60.120.380">
    <property type="match status" value="1"/>
</dbReference>
<dbReference type="OrthoDB" id="9792152at2"/>
<dbReference type="InterPro" id="IPR023828">
    <property type="entry name" value="Peptidase_S8_Ser-AS"/>
</dbReference>
<dbReference type="PRINTS" id="PR00723">
    <property type="entry name" value="SUBTILISIN"/>
</dbReference>
<dbReference type="GO" id="GO:0006508">
    <property type="term" value="P:proteolysis"/>
    <property type="evidence" value="ECO:0007669"/>
    <property type="project" value="UniProtKB-KW"/>
</dbReference>
<evidence type="ECO:0000256" key="6">
    <source>
        <dbReference type="PROSITE-ProRule" id="PRU01240"/>
    </source>
</evidence>